<dbReference type="eggNOG" id="KOG1721">
    <property type="taxonomic scope" value="Eukaryota"/>
</dbReference>
<evidence type="ECO:0000256" key="6">
    <source>
        <dbReference type="ARBA" id="ARBA00022737"/>
    </source>
</evidence>
<dbReference type="InterPro" id="IPR003591">
    <property type="entry name" value="Leu-rich_rpt_typical-subtyp"/>
</dbReference>
<dbReference type="FunFam" id="3.30.160.60:FF:002343">
    <property type="entry name" value="Zinc finger protein 33A"/>
    <property type="match status" value="1"/>
</dbReference>
<evidence type="ECO:0000256" key="14">
    <source>
        <dbReference type="SAM" id="MobiDB-lite"/>
    </source>
</evidence>
<dbReference type="SUPFAM" id="SSF57667">
    <property type="entry name" value="beta-beta-alpha zinc fingers"/>
    <property type="match status" value="6"/>
</dbReference>
<feature type="region of interest" description="Disordered" evidence="14">
    <location>
        <begin position="458"/>
        <end position="477"/>
    </location>
</feature>
<dbReference type="Gene3D" id="1.10.10.60">
    <property type="entry name" value="Homeodomain-like"/>
    <property type="match status" value="2"/>
</dbReference>
<feature type="domain" description="C2H2-type" evidence="15">
    <location>
        <begin position="1010"/>
        <end position="1037"/>
    </location>
</feature>
<feature type="domain" description="C2H2-type" evidence="15">
    <location>
        <begin position="1038"/>
        <end position="1065"/>
    </location>
</feature>
<protein>
    <submittedName>
        <fullName evidence="16">Zinc finger and SCAN domain-containing protein 20</fullName>
    </submittedName>
</protein>
<feature type="domain" description="C2H2-type" evidence="15">
    <location>
        <begin position="1066"/>
        <end position="1093"/>
    </location>
</feature>
<dbReference type="Gene3D" id="3.30.160.60">
    <property type="entry name" value="Classic Zinc Finger"/>
    <property type="match status" value="10"/>
</dbReference>
<keyword evidence="17" id="KW-1185">Reference proteome</keyword>
<dbReference type="InterPro" id="IPR001005">
    <property type="entry name" value="SANT/Myb"/>
</dbReference>
<dbReference type="FunFam" id="3.30.160.60:FF:001971">
    <property type="entry name" value="zinc finger and SCAN domain-containing protein 20 isoform X1"/>
    <property type="match status" value="1"/>
</dbReference>
<feature type="compositionally biased region" description="Basic and acidic residues" evidence="14">
    <location>
        <begin position="964"/>
        <end position="973"/>
    </location>
</feature>
<accession>A0A091D2A1</accession>
<evidence type="ECO:0000256" key="1">
    <source>
        <dbReference type="ARBA" id="ARBA00003767"/>
    </source>
</evidence>
<dbReference type="SMART" id="SM00369">
    <property type="entry name" value="LRR_TYP"/>
    <property type="match status" value="7"/>
</dbReference>
<keyword evidence="9" id="KW-0805">Transcription regulation</keyword>
<proteinExistence type="inferred from homology"/>
<sequence length="1342" mass="150810">MGELADIFPDLVHHPCSGNPWALNMLDLSMNKKLEMARPRALQGLKVGTLYLNHTKMEAAAVVGLGLQRLNALFVAFTAMAEIPAETVAHFELQELNLEMNKVRDLALEALASCYSLKGLNLQSNDLTKLPLGFLAAMPRLQRLNLANNQLQNAALCPSETEVVSRLWTLNLFRNQLRTLLPATFSCLPNLQELILRGNQLILLDRQVFQGLGRIEILDLSKNPLVELSESWLVSLPALTSLSLLETQILLNSTWSSWGPESLNNLRLHLPSVPDGMALSLPTMLTSLELHAGSGTKHWKLPPNVFPVLQTLTLKDWRLQLEPQNIFKIFPALRQLFLFGSNLEAFCFQNTSRFSLWPLPGLQSLRVRGGDGHSPRPCCITGLPSLQDLKLEALWSKFQPCSVRLEELVGELPRLKVLQLANTGLETLSAAAFQGLSSLQELEWCAEETKSLKAAQESQRFQLPPDHRPERQSQKQWVKDSCIPKHLNAKMASYLLKESAVLTPRVPTLPKMGSVGDWEMTAESQEALGPGKHDEKEFCKEPTGDDCGNSMCLGVSVLKPSVTSQLEQQGPEFWDVNLTDSVKRSTADYNLDNESAKPAQVLALNDSRAWEEQYQWDVEDMKVSGVHWGYEETKTFLAILSESPFSEKLRTCHQNRQVYRAIAERLRARGFLRTLEQCRYRVKNLLRNYRKAKSSHPPGTCPFYEELETLVRARTAMRATGGPGEAVTLPRLGDSDAEMDEQEEGGWEPEETTEDYNNAGLANDASAQGSRIAGGPVLLQSRIAGVHWGYEETKAFLAILSESPFSEKLRTCHQNSQVYRAIAERLCALGFLRTLEQCRYRFKNLLRSYRKAKSSHPPGTCPFYEELDSLMRARTSVRAMETIREATGLPSSGQNSTEADDQEAWSEVADEDAIKPPTPSPKTPDTGFELRHKDEDQVSEQDIFEDLPGALPKYTTEAVYSPHDWGEDSEHEGGGVWGNPPQERWEECSSEEDLEKLIDHRGLYLAEKPYKCDTCVKSFSRSSHFIAHQRIHTGEKPYTCLECGKSFSDRSNLSSHQRIHTGEKPYRCLECGKSFSDHSNLIIHQRIHTGEKPYKCGECWKSFNQSSNFLKHQRVHLGGSPEQYSETGESIGQSPSLSAHWRDSTEGTAEPSHSVGKNLSFPVHHSTNSGEKLYQCSECGRRFSKSSALISHQRIHTGEKPYECAECGKSFSKSSTLANHQRTHTGEKPYKCVDCGKCFSERSKLITHQRVHTGEKPYKCAECGKFFRDRSNLITHQRIHTGEKPYKCRECGKCFNQSSSLIIHQRIHTGEKPYKCTECGKDFNNSSHFSAHRRTHAGGKAS</sequence>
<keyword evidence="7 13" id="KW-0863">Zinc-finger</keyword>
<evidence type="ECO:0000256" key="9">
    <source>
        <dbReference type="ARBA" id="ARBA00023015"/>
    </source>
</evidence>
<dbReference type="Gene3D" id="3.80.10.10">
    <property type="entry name" value="Ribonuclease Inhibitor"/>
    <property type="match status" value="3"/>
</dbReference>
<dbReference type="InterPro" id="IPR032675">
    <property type="entry name" value="LRR_dom_sf"/>
</dbReference>
<evidence type="ECO:0000256" key="13">
    <source>
        <dbReference type="PROSITE-ProRule" id="PRU00042"/>
    </source>
</evidence>
<feature type="compositionally biased region" description="Acidic residues" evidence="14">
    <location>
        <begin position="898"/>
        <end position="911"/>
    </location>
</feature>
<dbReference type="Pfam" id="PF00096">
    <property type="entry name" value="zf-C2H2"/>
    <property type="match status" value="10"/>
</dbReference>
<comment type="similarity">
    <text evidence="3">Belongs to the krueppel C2H2-type zinc-finger protein family.</text>
</comment>
<dbReference type="FunFam" id="3.30.160.60:FF:000258">
    <property type="entry name" value="zinc finger and SCAN domain-containing protein 29 isoform X2"/>
    <property type="match status" value="1"/>
</dbReference>
<dbReference type="FunFam" id="3.30.160.60:FF:000355">
    <property type="entry name" value="zinc finger and SCAN domain-containing protein 20 isoform X1"/>
    <property type="match status" value="1"/>
</dbReference>
<feature type="domain" description="C2H2-type" evidence="15">
    <location>
        <begin position="1286"/>
        <end position="1313"/>
    </location>
</feature>
<feature type="domain" description="C2H2-type" evidence="15">
    <location>
        <begin position="1202"/>
        <end position="1229"/>
    </location>
</feature>
<dbReference type="SMART" id="SM00717">
    <property type="entry name" value="SANT"/>
    <property type="match status" value="2"/>
</dbReference>
<gene>
    <name evidence="16" type="ORF">H920_14275</name>
</gene>
<dbReference type="GO" id="GO:0005634">
    <property type="term" value="C:nucleus"/>
    <property type="evidence" value="ECO:0007669"/>
    <property type="project" value="UniProtKB-SubCell"/>
</dbReference>
<dbReference type="InterPro" id="IPR013087">
    <property type="entry name" value="Znf_C2H2_type"/>
</dbReference>
<organism evidence="16 17">
    <name type="scientific">Fukomys damarensis</name>
    <name type="common">Damaraland mole rat</name>
    <name type="synonym">Cryptomys damarensis</name>
    <dbReference type="NCBI Taxonomy" id="885580"/>
    <lineage>
        <taxon>Eukaryota</taxon>
        <taxon>Metazoa</taxon>
        <taxon>Chordata</taxon>
        <taxon>Craniata</taxon>
        <taxon>Vertebrata</taxon>
        <taxon>Euteleostomi</taxon>
        <taxon>Mammalia</taxon>
        <taxon>Eutheria</taxon>
        <taxon>Euarchontoglires</taxon>
        <taxon>Glires</taxon>
        <taxon>Rodentia</taxon>
        <taxon>Hystricomorpha</taxon>
        <taxon>Bathyergidae</taxon>
        <taxon>Fukomys</taxon>
    </lineage>
</organism>
<keyword evidence="6" id="KW-0677">Repeat</keyword>
<evidence type="ECO:0000256" key="8">
    <source>
        <dbReference type="ARBA" id="ARBA00022833"/>
    </source>
</evidence>
<keyword evidence="5" id="KW-0479">Metal-binding</keyword>
<feature type="region of interest" description="Disordered" evidence="14">
    <location>
        <begin position="721"/>
        <end position="762"/>
    </location>
</feature>
<feature type="domain" description="C2H2-type" evidence="15">
    <location>
        <begin position="1174"/>
        <end position="1201"/>
    </location>
</feature>
<dbReference type="FunFam" id="3.30.160.60:FF:001024">
    <property type="entry name" value="Zinc finger and SCAN domain-containing protein 20"/>
    <property type="match status" value="1"/>
</dbReference>
<name>A0A091D2A1_FUKDA</name>
<evidence type="ECO:0000256" key="4">
    <source>
        <dbReference type="ARBA" id="ARBA00022614"/>
    </source>
</evidence>
<dbReference type="FunFam" id="3.30.160.60:FF:000056">
    <property type="entry name" value="Zinc finger and SCAN domain-containing 20"/>
    <property type="match status" value="2"/>
</dbReference>
<evidence type="ECO:0000256" key="3">
    <source>
        <dbReference type="ARBA" id="ARBA00006991"/>
    </source>
</evidence>
<dbReference type="PROSITE" id="PS00028">
    <property type="entry name" value="ZINC_FINGER_C2H2_1"/>
    <property type="match status" value="10"/>
</dbReference>
<dbReference type="InterPro" id="IPR044822">
    <property type="entry name" value="Myb_DNA-bind_4"/>
</dbReference>
<feature type="domain" description="C2H2-type" evidence="15">
    <location>
        <begin position="1258"/>
        <end position="1285"/>
    </location>
</feature>
<evidence type="ECO:0000256" key="7">
    <source>
        <dbReference type="ARBA" id="ARBA00022771"/>
    </source>
</evidence>
<dbReference type="PANTHER" id="PTHR23226">
    <property type="entry name" value="ZINC FINGER AND SCAN DOMAIN-CONTAINING"/>
    <property type="match status" value="1"/>
</dbReference>
<evidence type="ECO:0000256" key="2">
    <source>
        <dbReference type="ARBA" id="ARBA00004123"/>
    </source>
</evidence>
<evidence type="ECO:0000256" key="5">
    <source>
        <dbReference type="ARBA" id="ARBA00022723"/>
    </source>
</evidence>
<dbReference type="FunFam" id="3.30.160.60:FF:000932">
    <property type="entry name" value="zinc finger and SCAN domain-containing protein 20 isoform X2"/>
    <property type="match status" value="1"/>
</dbReference>
<feature type="compositionally biased region" description="Acidic residues" evidence="14">
    <location>
        <begin position="735"/>
        <end position="754"/>
    </location>
</feature>
<feature type="domain" description="C2H2-type" evidence="15">
    <location>
        <begin position="1094"/>
        <end position="1121"/>
    </location>
</feature>
<keyword evidence="11" id="KW-0804">Transcription</keyword>
<keyword evidence="12" id="KW-0539">Nucleus</keyword>
<dbReference type="PANTHER" id="PTHR23226:SF190">
    <property type="entry name" value="ZINC FINGER PROTEIN 18"/>
    <property type="match status" value="1"/>
</dbReference>
<keyword evidence="8" id="KW-0862">Zinc</keyword>
<feature type="compositionally biased region" description="Polar residues" evidence="14">
    <location>
        <begin position="1122"/>
        <end position="1137"/>
    </location>
</feature>
<feature type="domain" description="C2H2-type" evidence="15">
    <location>
        <begin position="1230"/>
        <end position="1257"/>
    </location>
</feature>
<dbReference type="Proteomes" id="UP000028990">
    <property type="component" value="Unassembled WGS sequence"/>
</dbReference>
<dbReference type="SUPFAM" id="SSF52058">
    <property type="entry name" value="L domain-like"/>
    <property type="match status" value="2"/>
</dbReference>
<comment type="function">
    <text evidence="1">May be involved in transcriptional regulation.</text>
</comment>
<feature type="region of interest" description="Disordered" evidence="14">
    <location>
        <begin position="885"/>
        <end position="929"/>
    </location>
</feature>
<feature type="region of interest" description="Disordered" evidence="14">
    <location>
        <begin position="1119"/>
        <end position="1159"/>
    </location>
</feature>
<keyword evidence="4" id="KW-0433">Leucine-rich repeat</keyword>
<dbReference type="Pfam" id="PF13855">
    <property type="entry name" value="LRR_8"/>
    <property type="match status" value="1"/>
</dbReference>
<dbReference type="InterPro" id="IPR001611">
    <property type="entry name" value="Leu-rich_rpt"/>
</dbReference>
<dbReference type="GO" id="GO:0008270">
    <property type="term" value="F:zinc ion binding"/>
    <property type="evidence" value="ECO:0007669"/>
    <property type="project" value="UniProtKB-KW"/>
</dbReference>
<evidence type="ECO:0000313" key="16">
    <source>
        <dbReference type="EMBL" id="KFO24310.1"/>
    </source>
</evidence>
<evidence type="ECO:0000256" key="10">
    <source>
        <dbReference type="ARBA" id="ARBA00023125"/>
    </source>
</evidence>
<dbReference type="PROSITE" id="PS50157">
    <property type="entry name" value="ZINC_FINGER_C2H2_2"/>
    <property type="match status" value="10"/>
</dbReference>
<evidence type="ECO:0000313" key="17">
    <source>
        <dbReference type="Proteomes" id="UP000028990"/>
    </source>
</evidence>
<dbReference type="STRING" id="885580.ENSFDAP00000005896"/>
<dbReference type="FunFam" id="3.30.160.60:FF:003000">
    <property type="entry name" value="Zinc finger and SCAN domain-containing 20"/>
    <property type="match status" value="1"/>
</dbReference>
<dbReference type="Pfam" id="PF13837">
    <property type="entry name" value="Myb_DNA-bind_4"/>
    <property type="match status" value="2"/>
</dbReference>
<dbReference type="InterPro" id="IPR036236">
    <property type="entry name" value="Znf_C2H2_sf"/>
</dbReference>
<dbReference type="GO" id="GO:0000978">
    <property type="term" value="F:RNA polymerase II cis-regulatory region sequence-specific DNA binding"/>
    <property type="evidence" value="ECO:0007669"/>
    <property type="project" value="TreeGrafter"/>
</dbReference>
<comment type="subcellular location">
    <subcellularLocation>
        <location evidence="2">Nucleus</location>
    </subcellularLocation>
</comment>
<feature type="domain" description="C2H2-type" evidence="15">
    <location>
        <begin position="1314"/>
        <end position="1341"/>
    </location>
</feature>
<reference evidence="16 17" key="1">
    <citation type="submission" date="2013-11" db="EMBL/GenBank/DDBJ databases">
        <title>The Damaraland mole rat (Fukomys damarensis) genome and evolution of African mole rats.</title>
        <authorList>
            <person name="Gladyshev V.N."/>
            <person name="Fang X."/>
        </authorList>
    </citation>
    <scope>NUCLEOTIDE SEQUENCE [LARGE SCALE GENOMIC DNA]</scope>
    <source>
        <tissue evidence="16">Liver</tissue>
    </source>
</reference>
<keyword evidence="10" id="KW-0238">DNA-binding</keyword>
<evidence type="ECO:0000259" key="15">
    <source>
        <dbReference type="PROSITE" id="PS50157"/>
    </source>
</evidence>
<dbReference type="FunFam" id="3.30.160.60:FF:001407">
    <property type="entry name" value="zinc finger and SCAN domain-containing protein 20 isoform X1"/>
    <property type="match status" value="1"/>
</dbReference>
<dbReference type="GO" id="GO:0000981">
    <property type="term" value="F:DNA-binding transcription factor activity, RNA polymerase II-specific"/>
    <property type="evidence" value="ECO:0007669"/>
    <property type="project" value="TreeGrafter"/>
</dbReference>
<dbReference type="SMART" id="SM00355">
    <property type="entry name" value="ZnF_C2H2"/>
    <property type="match status" value="10"/>
</dbReference>
<evidence type="ECO:0000256" key="11">
    <source>
        <dbReference type="ARBA" id="ARBA00023163"/>
    </source>
</evidence>
<feature type="region of interest" description="Disordered" evidence="14">
    <location>
        <begin position="964"/>
        <end position="984"/>
    </location>
</feature>
<evidence type="ECO:0000256" key="12">
    <source>
        <dbReference type="ARBA" id="ARBA00023242"/>
    </source>
</evidence>
<dbReference type="EMBL" id="KN123614">
    <property type="protein sequence ID" value="KFO24310.1"/>
    <property type="molecule type" value="Genomic_DNA"/>
</dbReference>
<dbReference type="FunFam" id="1.10.10.60:FF:000032">
    <property type="entry name" value="Zinc finger and SCAN domain-containing 20"/>
    <property type="match status" value="2"/>
</dbReference>